<evidence type="ECO:0000313" key="2">
    <source>
        <dbReference type="Proteomes" id="UP000027600"/>
    </source>
</evidence>
<protein>
    <recommendedName>
        <fullName evidence="3">Antitoxin</fullName>
    </recommendedName>
</protein>
<organism evidence="1 2">
    <name type="scientific">Ruminococcus bicirculans</name>
    <name type="common">ex Wegman et al. 2014</name>
    <dbReference type="NCBI Taxonomy" id="1160721"/>
    <lineage>
        <taxon>Bacteria</taxon>
        <taxon>Bacillati</taxon>
        <taxon>Bacillota</taxon>
        <taxon>Clostridia</taxon>
        <taxon>Eubacteriales</taxon>
        <taxon>Oscillospiraceae</taxon>
        <taxon>Ruminococcus</taxon>
    </lineage>
</organism>
<dbReference type="EMBL" id="HF545616">
    <property type="protein sequence ID" value="CCO03941.1"/>
    <property type="molecule type" value="Genomic_DNA"/>
</dbReference>
<sequence>MECMDKQKQIIRQNKYVAEKYDRFTATFPKGKKEEYRVHAEKKGLSLNGLINELIEDDIAKYKK</sequence>
<dbReference type="SUPFAM" id="SSF47598">
    <property type="entry name" value="Ribbon-helix-helix"/>
    <property type="match status" value="1"/>
</dbReference>
<gene>
    <name evidence="1" type="ORF">RBI_I00208</name>
</gene>
<name>A0ABM9QDU8_9FIRM</name>
<keyword evidence="2" id="KW-1185">Reference proteome</keyword>
<reference evidence="1 2" key="1">
    <citation type="journal article" date="2014" name="Int. J. Syst. Evol. Microbiol.">
        <title>Complete genome of a new Firmicutes species belonging to the dominant human colonic microbiota ('Ruminococcus bicirculans') reveals two chromosomes and a selective capacity to utilize plant glucans.</title>
        <authorList>
            <consortium name="NISC Comparative Sequencing Program"/>
            <person name="Wegmann U."/>
            <person name="Louis P."/>
            <person name="Goesmann A."/>
            <person name="Henrissat B."/>
            <person name="Duncan S.H."/>
            <person name="Flint H.J."/>
        </authorList>
    </citation>
    <scope>NUCLEOTIDE SEQUENCE [LARGE SCALE GENOMIC DNA]</scope>
    <source>
        <strain evidence="1 2">80/3</strain>
    </source>
</reference>
<dbReference type="InterPro" id="IPR010985">
    <property type="entry name" value="Ribbon_hlx_hlx"/>
</dbReference>
<proteinExistence type="predicted"/>
<evidence type="ECO:0008006" key="3">
    <source>
        <dbReference type="Google" id="ProtNLM"/>
    </source>
</evidence>
<dbReference type="Gene3D" id="1.10.1220.10">
    <property type="entry name" value="Met repressor-like"/>
    <property type="match status" value="1"/>
</dbReference>
<dbReference type="Proteomes" id="UP000027600">
    <property type="component" value="Chromosome I"/>
</dbReference>
<accession>A0ABM9QDU8</accession>
<dbReference type="InterPro" id="IPR013321">
    <property type="entry name" value="Arc_rbn_hlx_hlx"/>
</dbReference>
<evidence type="ECO:0000313" key="1">
    <source>
        <dbReference type="EMBL" id="CCO03941.1"/>
    </source>
</evidence>